<organism evidence="2 3">
    <name type="scientific">Phialocephala subalpina</name>
    <dbReference type="NCBI Taxonomy" id="576137"/>
    <lineage>
        <taxon>Eukaryota</taxon>
        <taxon>Fungi</taxon>
        <taxon>Dikarya</taxon>
        <taxon>Ascomycota</taxon>
        <taxon>Pezizomycotina</taxon>
        <taxon>Leotiomycetes</taxon>
        <taxon>Helotiales</taxon>
        <taxon>Mollisiaceae</taxon>
        <taxon>Phialocephala</taxon>
        <taxon>Phialocephala fortinii species complex</taxon>
    </lineage>
</organism>
<dbReference type="SUPFAM" id="SSF52540">
    <property type="entry name" value="P-loop containing nucleoside triphosphate hydrolases"/>
    <property type="match status" value="1"/>
</dbReference>
<reference evidence="2 3" key="1">
    <citation type="submission" date="2016-03" db="EMBL/GenBank/DDBJ databases">
        <authorList>
            <person name="Ploux O."/>
        </authorList>
    </citation>
    <scope>NUCLEOTIDE SEQUENCE [LARGE SCALE GENOMIC DNA]</scope>
    <source>
        <strain evidence="2 3">UAMH 11012</strain>
    </source>
</reference>
<name>A0A1L7WT82_9HELO</name>
<evidence type="ECO:0000313" key="3">
    <source>
        <dbReference type="Proteomes" id="UP000184330"/>
    </source>
</evidence>
<accession>A0A1L7WT82</accession>
<dbReference type="EMBL" id="FJOG01000007">
    <property type="protein sequence ID" value="CZR55998.1"/>
    <property type="molecule type" value="Genomic_DNA"/>
</dbReference>
<dbReference type="OrthoDB" id="8954335at2759"/>
<dbReference type="STRING" id="576137.A0A1L7WT82"/>
<gene>
    <name evidence="2" type="ORF">PAC_05886</name>
</gene>
<evidence type="ECO:0000313" key="2">
    <source>
        <dbReference type="EMBL" id="CZR55998.1"/>
    </source>
</evidence>
<evidence type="ECO:0008006" key="4">
    <source>
        <dbReference type="Google" id="ProtNLM"/>
    </source>
</evidence>
<keyword evidence="3" id="KW-1185">Reference proteome</keyword>
<dbReference type="InterPro" id="IPR027417">
    <property type="entry name" value="P-loop_NTPase"/>
</dbReference>
<protein>
    <recommendedName>
        <fullName evidence="4">G domain-containing protein</fullName>
    </recommendedName>
</protein>
<keyword evidence="1" id="KW-0175">Coiled coil</keyword>
<feature type="coiled-coil region" evidence="1">
    <location>
        <begin position="286"/>
        <end position="338"/>
    </location>
</feature>
<proteinExistence type="predicted"/>
<dbReference type="Proteomes" id="UP000184330">
    <property type="component" value="Unassembled WGS sequence"/>
</dbReference>
<dbReference type="Gene3D" id="3.40.50.300">
    <property type="entry name" value="P-loop containing nucleotide triphosphate hydrolases"/>
    <property type="match status" value="1"/>
</dbReference>
<dbReference type="AlphaFoldDB" id="A0A1L7WT82"/>
<sequence>MASLIRPEDIVLAVVGNTGSGKSSFIAKCTGQSLEIEHGLSPFEPFTFQRNGLTVHLIDTPGFDSTRCSDAELLEDIAVCLNHAYISGVQISGIIYLHPINNTRVQGSAMKSIRIIKEVCGPEALSLILLGSSLWGKEDFEVAKRREDELTHTSHFWGSMIENGSRTFRFYNDQASALIACDHFIEQRRNANFRKVTLALQHQMINEGKTLNETDAGMEVEKDILQLKQICKSKIEEARLEAQRAVLMNNDEAARSLTATQIQLQNQLTASERALESMCGDMIILQAQSERQLRDQLRQLQLEEQRDRQLLAERENELERLDRRLTELNNELESSHLGMDRLDGKLREHTKGIESYIAWGITERTTHPQGYFPRMSDNITQPTIQPPQYFPGASTNTLQVMKQSLPIRAEAETVSEESARCKKVITMCQERQIFRRHKIDTCVNRLGAAAGVVGTVFQ</sequence>
<dbReference type="CDD" id="cd00882">
    <property type="entry name" value="Ras_like_GTPase"/>
    <property type="match status" value="1"/>
</dbReference>
<evidence type="ECO:0000256" key="1">
    <source>
        <dbReference type="SAM" id="Coils"/>
    </source>
</evidence>